<protein>
    <recommendedName>
        <fullName evidence="6">MmgE/PrpD family protein</fullName>
    </recommendedName>
</protein>
<evidence type="ECO:0000313" key="4">
    <source>
        <dbReference type="EMBL" id="KAF9873484.1"/>
    </source>
</evidence>
<keyword evidence="5" id="KW-1185">Reference proteome</keyword>
<dbReference type="OrthoDB" id="10267976at2759"/>
<dbReference type="InterPro" id="IPR045337">
    <property type="entry name" value="MmgE_PrpD_C"/>
</dbReference>
<accession>A0A9P6HZG2</accession>
<dbReference type="EMBL" id="JAATWM020000031">
    <property type="protein sequence ID" value="KAF9873484.1"/>
    <property type="molecule type" value="Genomic_DNA"/>
</dbReference>
<dbReference type="InterPro" id="IPR042188">
    <property type="entry name" value="MmgE/PrpD_sf_2"/>
</dbReference>
<comment type="caution">
    <text evidence="4">The sequence shown here is derived from an EMBL/GenBank/DDBJ whole genome shotgun (WGS) entry which is preliminary data.</text>
</comment>
<sequence>MDKTPVTKQLADFFTSLSSDNVSFGVRESAHNLLLDTLSCLRAGASVQASRKVIAVSNVFGGPGKASMAGSLDPQGASRALYANARLSNLLDWDETYPVGVHFGIGAVCAAMTAAEAENRSGADLVAGIIAGYEAGGRLASAIGPMMSVEDGQVTGFSEIWGVAAPVVVASCVAYARTIGLDSDSLQMALGISCSNIPLPIGSRWSEALHLPDNKYCDSGWCAVTGMHGVISAREGLTGFEGILDGAVGIPEMYAAAMPRRESMAEGLGSVWHLDAITYKPWPTCRFMHSPMTALARLIGEHKPDPDVVDEIVIFTGPLANSSRFRNPRPKTFSSYCFSYHHAVAMMVMGITPGAEWFDSQIAESQTALDLRKKVRIELFEDSRSFAQDMAQGQIRRMPGAASLVVRGQTWTRRSDYADGDPWDQEVAYGRDKLADKLASTARKQDLRKLLDWLKEIETAKSLEPLFAFIRNS</sequence>
<evidence type="ECO:0000259" key="2">
    <source>
        <dbReference type="Pfam" id="PF03972"/>
    </source>
</evidence>
<dbReference type="Gene3D" id="1.10.4100.10">
    <property type="entry name" value="2-methylcitrate dehydratase PrpD"/>
    <property type="match status" value="1"/>
</dbReference>
<dbReference type="Gene3D" id="3.30.1330.120">
    <property type="entry name" value="2-methylcitrate dehydratase PrpD"/>
    <property type="match status" value="1"/>
</dbReference>
<dbReference type="Pfam" id="PF03972">
    <property type="entry name" value="MmgE_PrpD_N"/>
    <property type="match status" value="1"/>
</dbReference>
<reference evidence="4" key="2">
    <citation type="submission" date="2020-11" db="EMBL/GenBank/DDBJ databases">
        <title>Whole genome sequencing of Colletotrichum sp.</title>
        <authorList>
            <person name="Li H."/>
        </authorList>
    </citation>
    <scope>NUCLEOTIDE SEQUENCE</scope>
    <source>
        <strain evidence="4">CkLH20</strain>
    </source>
</reference>
<dbReference type="InterPro" id="IPR042183">
    <property type="entry name" value="MmgE/PrpD_sf_1"/>
</dbReference>
<gene>
    <name evidence="4" type="ORF">CkaCkLH20_08943</name>
</gene>
<reference evidence="4" key="1">
    <citation type="submission" date="2020-03" db="EMBL/GenBank/DDBJ databases">
        <authorList>
            <person name="He L."/>
        </authorList>
    </citation>
    <scope>NUCLEOTIDE SEQUENCE</scope>
    <source>
        <strain evidence="4">CkLH20</strain>
    </source>
</reference>
<evidence type="ECO:0000313" key="5">
    <source>
        <dbReference type="Proteomes" id="UP000781932"/>
    </source>
</evidence>
<evidence type="ECO:0008006" key="6">
    <source>
        <dbReference type="Google" id="ProtNLM"/>
    </source>
</evidence>
<proteinExistence type="inferred from homology"/>
<dbReference type="GO" id="GO:0016829">
    <property type="term" value="F:lyase activity"/>
    <property type="evidence" value="ECO:0007669"/>
    <property type="project" value="InterPro"/>
</dbReference>
<dbReference type="Proteomes" id="UP000781932">
    <property type="component" value="Unassembled WGS sequence"/>
</dbReference>
<dbReference type="InterPro" id="IPR036148">
    <property type="entry name" value="MmgE/PrpD_sf"/>
</dbReference>
<dbReference type="SUPFAM" id="SSF103378">
    <property type="entry name" value="2-methylcitrate dehydratase PrpD"/>
    <property type="match status" value="1"/>
</dbReference>
<comment type="similarity">
    <text evidence="1">Belongs to the PrpD family.</text>
</comment>
<dbReference type="GeneID" id="62164732"/>
<dbReference type="PANTHER" id="PTHR16943:SF8">
    <property type="entry name" value="2-METHYLCITRATE DEHYDRATASE"/>
    <property type="match status" value="1"/>
</dbReference>
<evidence type="ECO:0000259" key="3">
    <source>
        <dbReference type="Pfam" id="PF19305"/>
    </source>
</evidence>
<dbReference type="InterPro" id="IPR045336">
    <property type="entry name" value="MmgE_PrpD_N"/>
</dbReference>
<name>A0A9P6HZG2_9PEZI</name>
<feature type="domain" description="MmgE/PrpD C-terminal" evidence="3">
    <location>
        <begin position="282"/>
        <end position="442"/>
    </location>
</feature>
<feature type="domain" description="MmgE/PrpD N-terminal" evidence="2">
    <location>
        <begin position="8"/>
        <end position="253"/>
    </location>
</feature>
<organism evidence="4 5">
    <name type="scientific">Colletotrichum karsti</name>
    <dbReference type="NCBI Taxonomy" id="1095194"/>
    <lineage>
        <taxon>Eukaryota</taxon>
        <taxon>Fungi</taxon>
        <taxon>Dikarya</taxon>
        <taxon>Ascomycota</taxon>
        <taxon>Pezizomycotina</taxon>
        <taxon>Sordariomycetes</taxon>
        <taxon>Hypocreomycetidae</taxon>
        <taxon>Glomerellales</taxon>
        <taxon>Glomerellaceae</taxon>
        <taxon>Colletotrichum</taxon>
        <taxon>Colletotrichum boninense species complex</taxon>
    </lineage>
</organism>
<dbReference type="RefSeq" id="XP_038742945.1">
    <property type="nucleotide sequence ID" value="XM_038891658.1"/>
</dbReference>
<dbReference type="Pfam" id="PF19305">
    <property type="entry name" value="MmgE_PrpD_C"/>
    <property type="match status" value="1"/>
</dbReference>
<dbReference type="AlphaFoldDB" id="A0A9P6HZG2"/>
<dbReference type="PANTHER" id="PTHR16943">
    <property type="entry name" value="2-METHYLCITRATE DEHYDRATASE-RELATED"/>
    <property type="match status" value="1"/>
</dbReference>
<evidence type="ECO:0000256" key="1">
    <source>
        <dbReference type="ARBA" id="ARBA00006174"/>
    </source>
</evidence>
<dbReference type="InterPro" id="IPR005656">
    <property type="entry name" value="MmgE_PrpD"/>
</dbReference>